<evidence type="ECO:0000256" key="1">
    <source>
        <dbReference type="SAM" id="MobiDB-lite"/>
    </source>
</evidence>
<keyword evidence="3" id="KW-1185">Reference proteome</keyword>
<protein>
    <submittedName>
        <fullName evidence="2">Uncharacterized protein</fullName>
    </submittedName>
</protein>
<dbReference type="Proteomes" id="UP000503011">
    <property type="component" value="Chromosome"/>
</dbReference>
<evidence type="ECO:0000313" key="3">
    <source>
        <dbReference type="Proteomes" id="UP000503011"/>
    </source>
</evidence>
<sequence length="156" mass="17432">MAECLADPPGADDTHRSDEVGAGRLRPGGKEPPQRNHEQPRGEPRQRERHEQREDREQQHTAGNHRAGEAEEPGDRDQKRGGDGDGHPGEPETAQHVTVAVEVEGLDVERTEKHQDPVADDDHEEESEQHSRETERRVHKLTHRPAPTPAAKVPNP</sequence>
<feature type="compositionally biased region" description="Basic and acidic residues" evidence="1">
    <location>
        <begin position="28"/>
        <end position="59"/>
    </location>
</feature>
<proteinExistence type="predicted"/>
<reference evidence="2 3" key="1">
    <citation type="submission" date="2020-03" db="EMBL/GenBank/DDBJ databases">
        <title>Whole genome shotgun sequence of Phytohabitans suffuscus NBRC 105367.</title>
        <authorList>
            <person name="Komaki H."/>
            <person name="Tamura T."/>
        </authorList>
    </citation>
    <scope>NUCLEOTIDE SEQUENCE [LARGE SCALE GENOMIC DNA]</scope>
    <source>
        <strain evidence="2 3">NBRC 105367</strain>
    </source>
</reference>
<feature type="region of interest" description="Disordered" evidence="1">
    <location>
        <begin position="1"/>
        <end position="156"/>
    </location>
</feature>
<feature type="compositionally biased region" description="Basic and acidic residues" evidence="1">
    <location>
        <begin position="66"/>
        <end position="90"/>
    </location>
</feature>
<gene>
    <name evidence="2" type="ORF">Psuf_023790</name>
</gene>
<feature type="compositionally biased region" description="Acidic residues" evidence="1">
    <location>
        <begin position="118"/>
        <end position="127"/>
    </location>
</feature>
<evidence type="ECO:0000313" key="2">
    <source>
        <dbReference type="EMBL" id="BCB85066.1"/>
    </source>
</evidence>
<accession>A0A6F8YG44</accession>
<reference evidence="2 3" key="2">
    <citation type="submission" date="2020-03" db="EMBL/GenBank/DDBJ databases">
        <authorList>
            <person name="Ichikawa N."/>
            <person name="Kimura A."/>
            <person name="Kitahashi Y."/>
            <person name="Uohara A."/>
        </authorList>
    </citation>
    <scope>NUCLEOTIDE SEQUENCE [LARGE SCALE GENOMIC DNA]</scope>
    <source>
        <strain evidence="2 3">NBRC 105367</strain>
    </source>
</reference>
<feature type="compositionally biased region" description="Basic and acidic residues" evidence="1">
    <location>
        <begin position="107"/>
        <end position="117"/>
    </location>
</feature>
<dbReference type="EMBL" id="AP022871">
    <property type="protein sequence ID" value="BCB85066.1"/>
    <property type="molecule type" value="Genomic_DNA"/>
</dbReference>
<dbReference type="AlphaFoldDB" id="A0A6F8YG44"/>
<organism evidence="2 3">
    <name type="scientific">Phytohabitans suffuscus</name>
    <dbReference type="NCBI Taxonomy" id="624315"/>
    <lineage>
        <taxon>Bacteria</taxon>
        <taxon>Bacillati</taxon>
        <taxon>Actinomycetota</taxon>
        <taxon>Actinomycetes</taxon>
        <taxon>Micromonosporales</taxon>
        <taxon>Micromonosporaceae</taxon>
    </lineage>
</organism>
<feature type="compositionally biased region" description="Basic and acidic residues" evidence="1">
    <location>
        <begin position="12"/>
        <end position="21"/>
    </location>
</feature>
<name>A0A6F8YG44_9ACTN</name>
<dbReference type="RefSeq" id="WP_173156546.1">
    <property type="nucleotide sequence ID" value="NZ_AP022871.1"/>
</dbReference>
<dbReference type="KEGG" id="psuu:Psuf_023790"/>